<dbReference type="InterPro" id="IPR017441">
    <property type="entry name" value="Protein_kinase_ATP_BS"/>
</dbReference>
<comment type="catalytic activity">
    <reaction evidence="13">
        <text>L-seryl-[protein] + ATP = O-phospho-L-seryl-[protein] + ADP + H(+)</text>
        <dbReference type="Rhea" id="RHEA:17989"/>
        <dbReference type="Rhea" id="RHEA-COMP:9863"/>
        <dbReference type="Rhea" id="RHEA-COMP:11604"/>
        <dbReference type="ChEBI" id="CHEBI:15378"/>
        <dbReference type="ChEBI" id="CHEBI:29999"/>
        <dbReference type="ChEBI" id="CHEBI:30616"/>
        <dbReference type="ChEBI" id="CHEBI:83421"/>
        <dbReference type="ChEBI" id="CHEBI:456216"/>
        <dbReference type="EC" id="2.7.12.1"/>
    </reaction>
</comment>
<name>A0A834RL45_SARSC</name>
<dbReference type="SMART" id="SM00220">
    <property type="entry name" value="S_TKc"/>
    <property type="match status" value="1"/>
</dbReference>
<comment type="catalytic activity">
    <reaction evidence="15">
        <text>L-tyrosyl-[protein] + ATP = O-phospho-L-tyrosyl-[protein] + ADP + H(+)</text>
        <dbReference type="Rhea" id="RHEA:10596"/>
        <dbReference type="Rhea" id="RHEA-COMP:10136"/>
        <dbReference type="Rhea" id="RHEA-COMP:20101"/>
        <dbReference type="ChEBI" id="CHEBI:15378"/>
        <dbReference type="ChEBI" id="CHEBI:30616"/>
        <dbReference type="ChEBI" id="CHEBI:46858"/>
        <dbReference type="ChEBI" id="CHEBI:61978"/>
        <dbReference type="ChEBI" id="CHEBI:456216"/>
        <dbReference type="EC" id="2.7.12.1"/>
    </reaction>
</comment>
<accession>A0A834RL45</accession>
<dbReference type="OMA" id="KSIMICD"/>
<comment type="catalytic activity">
    <reaction evidence="14">
        <text>L-threonyl-[protein] + ATP = O-phospho-L-threonyl-[protein] + ADP + H(+)</text>
        <dbReference type="Rhea" id="RHEA:46608"/>
        <dbReference type="Rhea" id="RHEA-COMP:11060"/>
        <dbReference type="Rhea" id="RHEA-COMP:11605"/>
        <dbReference type="ChEBI" id="CHEBI:15378"/>
        <dbReference type="ChEBI" id="CHEBI:30013"/>
        <dbReference type="ChEBI" id="CHEBI:30616"/>
        <dbReference type="ChEBI" id="CHEBI:61977"/>
        <dbReference type="ChEBI" id="CHEBI:456216"/>
        <dbReference type="EC" id="2.7.12.1"/>
    </reaction>
</comment>
<gene>
    <name evidence="19" type="ORF">SSS_4594</name>
</gene>
<reference evidence="20" key="3">
    <citation type="submission" date="2022-06" db="UniProtKB">
        <authorList>
            <consortium name="EnsemblMetazoa"/>
        </authorList>
    </citation>
    <scope>IDENTIFICATION</scope>
</reference>
<evidence type="ECO:0000256" key="5">
    <source>
        <dbReference type="ARBA" id="ARBA00022679"/>
    </source>
</evidence>
<reference evidence="19" key="2">
    <citation type="submission" date="2020-01" db="EMBL/GenBank/DDBJ databases">
        <authorList>
            <person name="Korhonen P.K.K."/>
            <person name="Guangxu M.G."/>
            <person name="Wang T.W."/>
            <person name="Stroehlein A.J.S."/>
            <person name="Young N.D."/>
            <person name="Ang C.-S.A."/>
            <person name="Fernando D.W.F."/>
            <person name="Lu H.L."/>
            <person name="Taylor S.T."/>
            <person name="Ehtesham M.E.M."/>
            <person name="Najaraj S.H.N."/>
            <person name="Harsha G.H.G."/>
            <person name="Madugundu A.M."/>
            <person name="Renuse S.R."/>
            <person name="Holt D.H."/>
            <person name="Pandey A.P."/>
            <person name="Papenfuss A.P."/>
            <person name="Gasser R.B.G."/>
            <person name="Fischer K.F."/>
        </authorList>
    </citation>
    <scope>NUCLEOTIDE SEQUENCE</scope>
    <source>
        <strain evidence="19">SSS_KF_BRIS2020</strain>
    </source>
</reference>
<proteinExistence type="predicted"/>
<dbReference type="InterPro" id="IPR000719">
    <property type="entry name" value="Prot_kinase_dom"/>
</dbReference>
<feature type="region of interest" description="Disordered" evidence="17">
    <location>
        <begin position="313"/>
        <end position="332"/>
    </location>
</feature>
<feature type="region of interest" description="Disordered" evidence="17">
    <location>
        <begin position="195"/>
        <end position="222"/>
    </location>
</feature>
<protein>
    <recommendedName>
        <fullName evidence="10">Dual serine/threonine and tyrosine protein kinase</fullName>
        <ecNumber evidence="2">2.7.12.1</ecNumber>
    </recommendedName>
    <alternativeName>
        <fullName evidence="12">Dusty protein kinase</fullName>
    </alternativeName>
    <alternativeName>
        <fullName evidence="11">Receptor-interacting serine/threonine-protein kinase 5</fullName>
    </alternativeName>
</protein>
<dbReference type="GO" id="GO:0004712">
    <property type="term" value="F:protein serine/threonine/tyrosine kinase activity"/>
    <property type="evidence" value="ECO:0007669"/>
    <property type="project" value="UniProtKB-EC"/>
</dbReference>
<dbReference type="Gene3D" id="3.30.200.20">
    <property type="entry name" value="Phosphorylase Kinase, domain 1"/>
    <property type="match status" value="1"/>
</dbReference>
<dbReference type="PANTHER" id="PTHR46392">
    <property type="entry name" value="DUAL SERINE/THREONINE AND TYROSINE PROTEIN KINASE"/>
    <property type="match status" value="1"/>
</dbReference>
<dbReference type="InterPro" id="IPR051302">
    <property type="entry name" value="Dual_SerThr-Tyr_Kinase"/>
</dbReference>
<dbReference type="GO" id="GO:0045743">
    <property type="term" value="P:positive regulation of fibroblast growth factor receptor signaling pathway"/>
    <property type="evidence" value="ECO:0007669"/>
    <property type="project" value="TreeGrafter"/>
</dbReference>
<dbReference type="GO" id="GO:0004674">
    <property type="term" value="F:protein serine/threonine kinase activity"/>
    <property type="evidence" value="ECO:0007669"/>
    <property type="project" value="UniProtKB-KW"/>
</dbReference>
<dbReference type="GO" id="GO:0044344">
    <property type="term" value="P:cellular response to fibroblast growth factor stimulus"/>
    <property type="evidence" value="ECO:0007669"/>
    <property type="project" value="TreeGrafter"/>
</dbReference>
<feature type="compositionally biased region" description="Low complexity" evidence="17">
    <location>
        <begin position="198"/>
        <end position="217"/>
    </location>
</feature>
<evidence type="ECO:0000256" key="11">
    <source>
        <dbReference type="ARBA" id="ARBA00041268"/>
    </source>
</evidence>
<dbReference type="SUPFAM" id="SSF56112">
    <property type="entry name" value="Protein kinase-like (PK-like)"/>
    <property type="match status" value="1"/>
</dbReference>
<feature type="domain" description="Protein kinase" evidence="18">
    <location>
        <begin position="1074"/>
        <end position="1336"/>
    </location>
</feature>
<dbReference type="GO" id="GO:0070374">
    <property type="term" value="P:positive regulation of ERK1 and ERK2 cascade"/>
    <property type="evidence" value="ECO:0007669"/>
    <property type="project" value="TreeGrafter"/>
</dbReference>
<dbReference type="GO" id="GO:0004713">
    <property type="term" value="F:protein tyrosine kinase activity"/>
    <property type="evidence" value="ECO:0007669"/>
    <property type="project" value="UniProtKB-KW"/>
</dbReference>
<dbReference type="GO" id="GO:0005737">
    <property type="term" value="C:cytoplasm"/>
    <property type="evidence" value="ECO:0007669"/>
    <property type="project" value="UniProtKB-SubCell"/>
</dbReference>
<evidence type="ECO:0000256" key="4">
    <source>
        <dbReference type="ARBA" id="ARBA00022527"/>
    </source>
</evidence>
<evidence type="ECO:0000256" key="2">
    <source>
        <dbReference type="ARBA" id="ARBA00013203"/>
    </source>
</evidence>
<keyword evidence="8 16" id="KW-0067">ATP-binding</keyword>
<dbReference type="EMBL" id="WVUK01000002">
    <property type="protein sequence ID" value="KAF7496688.1"/>
    <property type="molecule type" value="Genomic_DNA"/>
</dbReference>
<keyword evidence="21" id="KW-1185">Reference proteome</keyword>
<evidence type="ECO:0000256" key="10">
    <source>
        <dbReference type="ARBA" id="ARBA00040421"/>
    </source>
</evidence>
<evidence type="ECO:0000256" key="7">
    <source>
        <dbReference type="ARBA" id="ARBA00022777"/>
    </source>
</evidence>
<dbReference type="Proteomes" id="UP000070412">
    <property type="component" value="Unassembled WGS sequence"/>
</dbReference>
<sequence>MLMQQMCCEIQYFDEKKTLLRTIFKETLVQCNEAIRKHMIDKDKLKEITLSVNDERYVRNLLENPLTIVLMGNRPCMKARIVNYILGFELLPVLDHIDPDYEQPRRAIRIRYGPQRRQAFCIKHFELLDCSPSHSEKIVSFNDLRLDQRSLDSDLASKSVSNQENNKISSNQTSVANNDAFDSVCGFDSIENHRHNRSTTGSLNSSTSSERSTAFDSTTKLNDGQHFVNGQVRSSKNSILSSITKHNRCFNNFRFEQSSDYSSQNQSRFDTNHSQSASSIDQIEIIDDRFRERLDVNHISTKIERNEQCSHNTHNKYCSEDENEDEGALDTSTNQTDFVNEITTLEIVLPNEMLEKNVQIRIAPDLEQFDLIYQTTLHRTNPIIIYCFESLDQHLTEIDHQHLSELKRRLPSMPIFFTQITDFDISYGKFTHSLIDCFTKSHRCVSSPQSSCCKVKSSSESNPHNCKYQCLSACGQLIKSSQLDYDHSQIDCFKNYQNQIIDFEIDDQNEQSQKQKISKNYSKQLETKKVIKNLKFEENSSAQDLDHNHLMPRELNRSCCVRLEKEKNKSIKVEEQCENQTRSNSIQKQLNELSFFQKIYLQALRRDFSDQYKQTRENSCSQSRKDIDESFCPCDKQATVEDSSVDSHFIDRLHQFGKFITFFRMLIKSNLVVAATLLNEFQNRFTQEFIFSAFDMTWNLNYSIPKRLEYVKNKEAKLYMSLLGIANRKQDEIKQIIAETLQFIRDDILEQASNYNFTIHRLNHNNQDHRDNSSTIVSAAETKQCIMEIQDFVFMTLNRAIAIKLIGSIDVMHESFIGTLQRCLKQLEDCKQNNEYAIDSNFGKNRFLKNKFLFEKRSSGNQKIDRPDSNLFLEPKISETYRNFATPKLWLPSLSSSTSIASSSSSGLVNLNEQQQQHQTITSRFKISSKRNEKIDQALFKLLNLAYSIEINANTCSSALRSLWNKFRNFFFAFNLKPSGRIDSQWKRQICEELLDNLSENKLTKCICLQFQENLKNAHETFLNSLSILETSLMERLKEMDQRRQQVRKKDAPVFARLALESSSLIDAILYGPPEVGKEIGRGQYGVVFTAKKSWANFTKIAVKSIMICDDKHWNDLAMEFYYTRSLPPNDRIVQIRGSIIEHNSNSSSSFVYLIMDRLNRDLYAGLKIGLDWLKRLQIAIDVVHGLRFLHNNGLIHRDVKLKNVLLDENDRAKITDLGFCKSEVMINGSIVGTPIHMAPEVFTGKYDSTVDIYAFGILFWYICSGSVELPLIFEQCHNKDHLWIAVKKGLRPEKLPIFDNECFDLMERCWAGDPIKRPLLGEVEQTLLSINERFLRKNSH</sequence>
<keyword evidence="7 19" id="KW-0418">Kinase</keyword>
<reference evidence="21" key="1">
    <citation type="journal article" date="2020" name="PLoS Negl. Trop. Dis.">
        <title>High-quality nuclear genome for Sarcoptes scabiei-A critical resource for a neglected parasite.</title>
        <authorList>
            <person name="Korhonen P.K."/>
            <person name="Gasser R.B."/>
            <person name="Ma G."/>
            <person name="Wang T."/>
            <person name="Stroehlein A.J."/>
            <person name="Young N.D."/>
            <person name="Ang C.S."/>
            <person name="Fernando D.D."/>
            <person name="Lu H.C."/>
            <person name="Taylor S."/>
            <person name="Reynolds S.L."/>
            <person name="Mofiz E."/>
            <person name="Najaraj S.H."/>
            <person name="Gowda H."/>
            <person name="Madugundu A."/>
            <person name="Renuse S."/>
            <person name="Holt D."/>
            <person name="Pandey A."/>
            <person name="Papenfuss A.T."/>
            <person name="Fischer K."/>
        </authorList>
    </citation>
    <scope>NUCLEOTIDE SEQUENCE [LARGE SCALE GENOMIC DNA]</scope>
</reference>
<evidence type="ECO:0000256" key="15">
    <source>
        <dbReference type="ARBA" id="ARBA00051680"/>
    </source>
</evidence>
<dbReference type="GO" id="GO:0005524">
    <property type="term" value="F:ATP binding"/>
    <property type="evidence" value="ECO:0007669"/>
    <property type="project" value="UniProtKB-UniRule"/>
</dbReference>
<evidence type="ECO:0000256" key="6">
    <source>
        <dbReference type="ARBA" id="ARBA00022741"/>
    </source>
</evidence>
<dbReference type="PROSITE" id="PS50011">
    <property type="entry name" value="PROTEIN_KINASE_DOM"/>
    <property type="match status" value="1"/>
</dbReference>
<organism evidence="19">
    <name type="scientific">Sarcoptes scabiei</name>
    <name type="common">Itch mite</name>
    <name type="synonym">Acarus scabiei</name>
    <dbReference type="NCBI Taxonomy" id="52283"/>
    <lineage>
        <taxon>Eukaryota</taxon>
        <taxon>Metazoa</taxon>
        <taxon>Ecdysozoa</taxon>
        <taxon>Arthropoda</taxon>
        <taxon>Chelicerata</taxon>
        <taxon>Arachnida</taxon>
        <taxon>Acari</taxon>
        <taxon>Acariformes</taxon>
        <taxon>Sarcoptiformes</taxon>
        <taxon>Astigmata</taxon>
        <taxon>Psoroptidia</taxon>
        <taxon>Sarcoptoidea</taxon>
        <taxon>Sarcoptidae</taxon>
        <taxon>Sarcoptinae</taxon>
        <taxon>Sarcoptes</taxon>
    </lineage>
</organism>
<dbReference type="Pfam" id="PF00069">
    <property type="entry name" value="Pkinase"/>
    <property type="match status" value="1"/>
</dbReference>
<keyword evidence="6 16" id="KW-0547">Nucleotide-binding</keyword>
<evidence type="ECO:0000256" key="8">
    <source>
        <dbReference type="ARBA" id="ARBA00022840"/>
    </source>
</evidence>
<feature type="binding site" evidence="16">
    <location>
        <position position="1104"/>
    </location>
    <ligand>
        <name>ATP</name>
        <dbReference type="ChEBI" id="CHEBI:30616"/>
    </ligand>
</feature>
<dbReference type="PANTHER" id="PTHR46392:SF1">
    <property type="entry name" value="DUAL SERINE_THREONINE AND TYROSINE PROTEIN KINASE"/>
    <property type="match status" value="1"/>
</dbReference>
<evidence type="ECO:0000256" key="16">
    <source>
        <dbReference type="PROSITE-ProRule" id="PRU10141"/>
    </source>
</evidence>
<evidence type="ECO:0000313" key="21">
    <source>
        <dbReference type="Proteomes" id="UP000070412"/>
    </source>
</evidence>
<keyword evidence="5" id="KW-0808">Transferase</keyword>
<dbReference type="OrthoDB" id="122279at2759"/>
<dbReference type="Gene3D" id="1.10.510.10">
    <property type="entry name" value="Transferase(Phosphotransferase) domain 1"/>
    <property type="match status" value="1"/>
</dbReference>
<evidence type="ECO:0000256" key="17">
    <source>
        <dbReference type="SAM" id="MobiDB-lite"/>
    </source>
</evidence>
<dbReference type="PROSITE" id="PS00108">
    <property type="entry name" value="PROTEIN_KINASE_ST"/>
    <property type="match status" value="1"/>
</dbReference>
<evidence type="ECO:0000256" key="3">
    <source>
        <dbReference type="ARBA" id="ARBA00022490"/>
    </source>
</evidence>
<evidence type="ECO:0000259" key="18">
    <source>
        <dbReference type="PROSITE" id="PS50011"/>
    </source>
</evidence>
<keyword evidence="3" id="KW-0963">Cytoplasm</keyword>
<dbReference type="EnsemblMetazoa" id="SSS_4594s_mrna">
    <property type="protein sequence ID" value="KAF7496688.1"/>
    <property type="gene ID" value="SSS_4594"/>
</dbReference>
<evidence type="ECO:0000256" key="14">
    <source>
        <dbReference type="ARBA" id="ARBA00049308"/>
    </source>
</evidence>
<evidence type="ECO:0000256" key="1">
    <source>
        <dbReference type="ARBA" id="ARBA00004496"/>
    </source>
</evidence>
<dbReference type="EC" id="2.7.12.1" evidence="2"/>
<comment type="subcellular location">
    <subcellularLocation>
        <location evidence="1">Cytoplasm</location>
    </subcellularLocation>
</comment>
<dbReference type="InterPro" id="IPR008271">
    <property type="entry name" value="Ser/Thr_kinase_AS"/>
</dbReference>
<evidence type="ECO:0000313" key="20">
    <source>
        <dbReference type="EnsemblMetazoa" id="KAF7496688.1"/>
    </source>
</evidence>
<evidence type="ECO:0000313" key="19">
    <source>
        <dbReference type="EMBL" id="KAF7496688.1"/>
    </source>
</evidence>
<dbReference type="GO" id="GO:0043066">
    <property type="term" value="P:negative regulation of apoptotic process"/>
    <property type="evidence" value="ECO:0007669"/>
    <property type="project" value="TreeGrafter"/>
</dbReference>
<evidence type="ECO:0000256" key="9">
    <source>
        <dbReference type="ARBA" id="ARBA00023137"/>
    </source>
</evidence>
<dbReference type="InterPro" id="IPR011009">
    <property type="entry name" value="Kinase-like_dom_sf"/>
</dbReference>
<keyword evidence="9" id="KW-0829">Tyrosine-protein kinase</keyword>
<dbReference type="PROSITE" id="PS00107">
    <property type="entry name" value="PROTEIN_KINASE_ATP"/>
    <property type="match status" value="1"/>
</dbReference>
<evidence type="ECO:0000256" key="13">
    <source>
        <dbReference type="ARBA" id="ARBA00049003"/>
    </source>
</evidence>
<keyword evidence="4" id="KW-0723">Serine/threonine-protein kinase</keyword>
<evidence type="ECO:0000256" key="12">
    <source>
        <dbReference type="ARBA" id="ARBA00042638"/>
    </source>
</evidence>